<feature type="domain" description="Peptidase M20 dimerisation" evidence="4">
    <location>
        <begin position="194"/>
        <end position="303"/>
    </location>
</feature>
<dbReference type="GO" id="GO:0016787">
    <property type="term" value="F:hydrolase activity"/>
    <property type="evidence" value="ECO:0007669"/>
    <property type="project" value="UniProtKB-KW"/>
</dbReference>
<dbReference type="EMBL" id="QHHQ01000002">
    <property type="protein sequence ID" value="RAI01574.1"/>
    <property type="molecule type" value="Genomic_DNA"/>
</dbReference>
<dbReference type="Gene3D" id="3.40.630.10">
    <property type="entry name" value="Zn peptidases"/>
    <property type="match status" value="1"/>
</dbReference>
<keyword evidence="2" id="KW-0378">Hydrolase</keyword>
<dbReference type="Proteomes" id="UP000249590">
    <property type="component" value="Unassembled WGS sequence"/>
</dbReference>
<organism evidence="5 6">
    <name type="scientific">Acuticoccus sediminis</name>
    <dbReference type="NCBI Taxonomy" id="2184697"/>
    <lineage>
        <taxon>Bacteria</taxon>
        <taxon>Pseudomonadati</taxon>
        <taxon>Pseudomonadota</taxon>
        <taxon>Alphaproteobacteria</taxon>
        <taxon>Hyphomicrobiales</taxon>
        <taxon>Amorphaceae</taxon>
        <taxon>Acuticoccus</taxon>
    </lineage>
</organism>
<dbReference type="Pfam" id="PF01546">
    <property type="entry name" value="Peptidase_M20"/>
    <property type="match status" value="1"/>
</dbReference>
<dbReference type="AlphaFoldDB" id="A0A8B2NVM5"/>
<evidence type="ECO:0000313" key="5">
    <source>
        <dbReference type="EMBL" id="RAI01574.1"/>
    </source>
</evidence>
<dbReference type="InterPro" id="IPR002933">
    <property type="entry name" value="Peptidase_M20"/>
</dbReference>
<keyword evidence="6" id="KW-1185">Reference proteome</keyword>
<comment type="caution">
    <text evidence="5">The sequence shown here is derived from an EMBL/GenBank/DDBJ whole genome shotgun (WGS) entry which is preliminary data.</text>
</comment>
<dbReference type="PANTHER" id="PTHR43808:SF32">
    <property type="entry name" value="ARGE_DAPE-RELATED DEACYLASE"/>
    <property type="match status" value="1"/>
</dbReference>
<dbReference type="InterPro" id="IPR036264">
    <property type="entry name" value="Bact_exopeptidase_dim_dom"/>
</dbReference>
<dbReference type="SUPFAM" id="SSF55031">
    <property type="entry name" value="Bacterial exopeptidase dimerisation domain"/>
    <property type="match status" value="1"/>
</dbReference>
<protein>
    <recommendedName>
        <fullName evidence="4">Peptidase M20 dimerisation domain-containing protein</fullName>
    </recommendedName>
</protein>
<dbReference type="GO" id="GO:0046872">
    <property type="term" value="F:metal ion binding"/>
    <property type="evidence" value="ECO:0007669"/>
    <property type="project" value="UniProtKB-KW"/>
</dbReference>
<sequence>MDTETDMTDATVTPSPSRVDPGFIEEILQPLVQFDTENPPGNELEAAKFTAAWLEKAGFTCSLSQSAPGRGNVIAVLEGERPGPTLLLNGHLDTQPIARDSGWTVDPIGGEIRGERIYGRGTGDMKSGVAAMMAAGAAFAKGGTDFAGRLVLLASADETSGGYLGVGAVLDELRVLKPDFAVVCEPTPLGIGLGARGCCWVKLAITGRPGQAGKAHTGINAIAVAGDMIVELGRDLPASFPNGRSKYLPEPSFNFGGIAGGIKPNVIAQHVELIIDRRVTVRETADEVLAAVKAVVEPVAARWNAKVEATVDLFVPACELEETSPLVAHCRDAFTAVTGDAIGLTGAGGFTDAHFFMHDLGVPALNFGPWLRTVHPSGSNSDIPDEFGLIPEIVDGARVYERLIGEILAR</sequence>
<evidence type="ECO:0000256" key="2">
    <source>
        <dbReference type="ARBA" id="ARBA00022801"/>
    </source>
</evidence>
<evidence type="ECO:0000256" key="1">
    <source>
        <dbReference type="ARBA" id="ARBA00022723"/>
    </source>
</evidence>
<evidence type="ECO:0000313" key="6">
    <source>
        <dbReference type="Proteomes" id="UP000249590"/>
    </source>
</evidence>
<evidence type="ECO:0000259" key="4">
    <source>
        <dbReference type="Pfam" id="PF07687"/>
    </source>
</evidence>
<dbReference type="Gene3D" id="3.30.70.360">
    <property type="match status" value="1"/>
</dbReference>
<name>A0A8B2NVM5_9HYPH</name>
<dbReference type="SUPFAM" id="SSF53187">
    <property type="entry name" value="Zn-dependent exopeptidases"/>
    <property type="match status" value="1"/>
</dbReference>
<accession>A0A8B2NVM5</accession>
<proteinExistence type="predicted"/>
<evidence type="ECO:0000256" key="3">
    <source>
        <dbReference type="SAM" id="MobiDB-lite"/>
    </source>
</evidence>
<dbReference type="InterPro" id="IPR050072">
    <property type="entry name" value="Peptidase_M20A"/>
</dbReference>
<dbReference type="InterPro" id="IPR011650">
    <property type="entry name" value="Peptidase_M20_dimer"/>
</dbReference>
<reference evidence="5 6" key="1">
    <citation type="submission" date="2018-05" db="EMBL/GenBank/DDBJ databases">
        <title>Acuticoccus sediminis sp. nov., isolated from deep-sea sediment of Indian Ocean.</title>
        <authorList>
            <person name="Liu X."/>
            <person name="Lai Q."/>
            <person name="Du Y."/>
            <person name="Sun F."/>
            <person name="Zhang X."/>
            <person name="Wang S."/>
            <person name="Shao Z."/>
        </authorList>
    </citation>
    <scope>NUCLEOTIDE SEQUENCE [LARGE SCALE GENOMIC DNA]</scope>
    <source>
        <strain evidence="5 6">PTG4-2</strain>
    </source>
</reference>
<dbReference type="Pfam" id="PF07687">
    <property type="entry name" value="M20_dimer"/>
    <property type="match status" value="1"/>
</dbReference>
<dbReference type="PANTHER" id="PTHR43808">
    <property type="entry name" value="ACETYLORNITHINE DEACETYLASE"/>
    <property type="match status" value="1"/>
</dbReference>
<keyword evidence="1" id="KW-0479">Metal-binding</keyword>
<feature type="region of interest" description="Disordered" evidence="3">
    <location>
        <begin position="1"/>
        <end position="21"/>
    </location>
</feature>
<gene>
    <name evidence="5" type="ORF">DLJ53_09125</name>
</gene>